<evidence type="ECO:0000256" key="7">
    <source>
        <dbReference type="ARBA" id="ARBA00022989"/>
    </source>
</evidence>
<evidence type="ECO:0000256" key="8">
    <source>
        <dbReference type="ARBA" id="ARBA00023065"/>
    </source>
</evidence>
<dbReference type="Gene3D" id="1.20.120.220">
    <property type="entry name" value="ATP synthase, F0 complex, subunit A"/>
    <property type="match status" value="1"/>
</dbReference>
<dbReference type="AlphaFoldDB" id="A0A7R9H905"/>
<keyword evidence="9 13" id="KW-0472">Membrane</keyword>
<dbReference type="Pfam" id="PF00119">
    <property type="entry name" value="ATP-synt_A"/>
    <property type="match status" value="1"/>
</dbReference>
<evidence type="ECO:0000256" key="11">
    <source>
        <dbReference type="ARBA" id="ARBA00032954"/>
    </source>
</evidence>
<keyword evidence="4" id="KW-0138">CF(0)</keyword>
<dbReference type="InterPro" id="IPR045083">
    <property type="entry name" value="ATP_synth_F0_asu_bact/mt"/>
</dbReference>
<feature type="transmembrane region" description="Helical" evidence="13">
    <location>
        <begin position="731"/>
        <end position="760"/>
    </location>
</feature>
<dbReference type="InterPro" id="IPR035908">
    <property type="entry name" value="F0_ATP_A_sf"/>
</dbReference>
<keyword evidence="10" id="KW-0066">ATP synthesis</keyword>
<evidence type="ECO:0000256" key="6">
    <source>
        <dbReference type="ARBA" id="ARBA00022781"/>
    </source>
</evidence>
<keyword evidence="5 13" id="KW-0812">Transmembrane</keyword>
<evidence type="ECO:0000256" key="2">
    <source>
        <dbReference type="ARBA" id="ARBA00006810"/>
    </source>
</evidence>
<dbReference type="PANTHER" id="PTHR11410">
    <property type="entry name" value="ATP SYNTHASE SUBUNIT A"/>
    <property type="match status" value="1"/>
</dbReference>
<dbReference type="SUPFAM" id="SSF81336">
    <property type="entry name" value="F1F0 ATP synthase subunit A"/>
    <property type="match status" value="1"/>
</dbReference>
<dbReference type="InterPro" id="IPR023011">
    <property type="entry name" value="ATP_synth_F0_asu_AS"/>
</dbReference>
<feature type="transmembrane region" description="Helical" evidence="13">
    <location>
        <begin position="676"/>
        <end position="694"/>
    </location>
</feature>
<reference evidence="14" key="1">
    <citation type="submission" date="2020-11" db="EMBL/GenBank/DDBJ databases">
        <authorList>
            <person name="Tran Van P."/>
        </authorList>
    </citation>
    <scope>NUCLEOTIDE SEQUENCE</scope>
</reference>
<evidence type="ECO:0000256" key="12">
    <source>
        <dbReference type="SAM" id="Coils"/>
    </source>
</evidence>
<comment type="subcellular location">
    <subcellularLocation>
        <location evidence="1">Membrane</location>
        <topology evidence="1">Multi-pass membrane protein</topology>
    </subcellularLocation>
</comment>
<name>A0A7R9H905_TIMPO</name>
<evidence type="ECO:0000256" key="4">
    <source>
        <dbReference type="ARBA" id="ARBA00022547"/>
    </source>
</evidence>
<dbReference type="InterPro" id="IPR000568">
    <property type="entry name" value="ATP_synth_F0_asu"/>
</dbReference>
<evidence type="ECO:0000313" key="14">
    <source>
        <dbReference type="EMBL" id="CAD7412262.1"/>
    </source>
</evidence>
<feature type="transmembrane region" description="Helical" evidence="13">
    <location>
        <begin position="555"/>
        <end position="572"/>
    </location>
</feature>
<dbReference type="PANTHER" id="PTHR11410:SF0">
    <property type="entry name" value="ATP SYNTHASE SUBUNIT A"/>
    <property type="match status" value="1"/>
</dbReference>
<sequence>MDNLIYKENLLLLQKNRKDLLLLWKSKNLLEFAKTMEGLMKLEGKDITYDKLKELLNEFRLKVVDSVDSKLVNYLIQNAYRVAFIKAIKFAQKRREEKEDFSLEERLKEVLVEQELKSQGKELPTEKEMILEDLKKAGAKVPDDLDDRGLPMFKAKWKQLIKEGKIAERTIINTYEDMYPQETKKALDNAEREIKDLREIGQKRYNGICEKLKEMHKNRKNVNLKDGALKRKLEDLFKFEYDDQKVEERPIESRIRTINTLLSKSDKKIKQSLAEDFSELKETRTSDKVNDFVEKMYLEITRCRIQELFEKQGESIKNVEDNKDMLFNGEDEKRLVNKIVSYRKEIGEYFTQPTRLKEIIGKQNEDLDVEKNSKEEKSSSMELIELCLRNNQEILEALEQLELKKEGLLINEETKNNYREELESREKIKFAIIEDDLLKAFEHETFNEEAIKRLLEEAELEYYLAERCIKYPVIKTKDNIKHFCQDLLSPLVDRLPADTTLETSPPHKSKIILAARLSPSRIKMALNPLEQFKVYTIIELPRLFGYDVSFTNSSLFMMISVILVILFLLFGIKKGSVIPGYLQAAVEYVYDFVVSIIESNTGSKGLQHIPLIFTVFIFILSCNLVGVLPYSFTVTSHVIVTFALSMVVFIYITIVGFKERGVEFLRILLPKGTPSWLAPIIIIIKLFAYLVRPISLSIRLAANMIAGHTIIKVIAGFIVNMNIFLTPAPFLFIIALIGFEVFVAVLQAYIFTILTCVYLSDAVK</sequence>
<evidence type="ECO:0000256" key="1">
    <source>
        <dbReference type="ARBA" id="ARBA00004141"/>
    </source>
</evidence>
<keyword evidence="12" id="KW-0175">Coiled coil</keyword>
<dbReference type="PROSITE" id="PS00449">
    <property type="entry name" value="ATPASE_A"/>
    <property type="match status" value="1"/>
</dbReference>
<evidence type="ECO:0000256" key="13">
    <source>
        <dbReference type="SAM" id="Phobius"/>
    </source>
</evidence>
<feature type="coiled-coil region" evidence="12">
    <location>
        <begin position="384"/>
        <end position="411"/>
    </location>
</feature>
<protein>
    <recommendedName>
        <fullName evidence="11">F-ATPase protein 6</fullName>
    </recommendedName>
</protein>
<dbReference type="PRINTS" id="PR00123">
    <property type="entry name" value="ATPASEA"/>
</dbReference>
<evidence type="ECO:0000256" key="10">
    <source>
        <dbReference type="ARBA" id="ARBA00023310"/>
    </source>
</evidence>
<accession>A0A7R9H905</accession>
<evidence type="ECO:0000256" key="9">
    <source>
        <dbReference type="ARBA" id="ARBA00023136"/>
    </source>
</evidence>
<keyword evidence="7 13" id="KW-1133">Transmembrane helix</keyword>
<dbReference type="NCBIfam" id="NF004482">
    <property type="entry name" value="PRK05815.2-4"/>
    <property type="match status" value="1"/>
</dbReference>
<keyword evidence="3" id="KW-0813">Transport</keyword>
<feature type="transmembrane region" description="Helical" evidence="13">
    <location>
        <begin position="700"/>
        <end position="719"/>
    </location>
</feature>
<evidence type="ECO:0000256" key="5">
    <source>
        <dbReference type="ARBA" id="ARBA00022692"/>
    </source>
</evidence>
<organism evidence="14">
    <name type="scientific">Timema poppense</name>
    <name type="common">Walking stick</name>
    <dbReference type="NCBI Taxonomy" id="170557"/>
    <lineage>
        <taxon>Eukaryota</taxon>
        <taxon>Metazoa</taxon>
        <taxon>Ecdysozoa</taxon>
        <taxon>Arthropoda</taxon>
        <taxon>Hexapoda</taxon>
        <taxon>Insecta</taxon>
        <taxon>Pterygota</taxon>
        <taxon>Neoptera</taxon>
        <taxon>Polyneoptera</taxon>
        <taxon>Phasmatodea</taxon>
        <taxon>Timematodea</taxon>
        <taxon>Timematoidea</taxon>
        <taxon>Timematidae</taxon>
        <taxon>Timema</taxon>
    </lineage>
</organism>
<keyword evidence="8" id="KW-0406">Ion transport</keyword>
<gene>
    <name evidence="14" type="ORF">TPSB3V08_LOCUS8328</name>
</gene>
<keyword evidence="6" id="KW-0375">Hydrogen ion transport</keyword>
<dbReference type="GO" id="GO:0046933">
    <property type="term" value="F:proton-transporting ATP synthase activity, rotational mechanism"/>
    <property type="evidence" value="ECO:0007669"/>
    <property type="project" value="TreeGrafter"/>
</dbReference>
<dbReference type="GO" id="GO:0045259">
    <property type="term" value="C:proton-transporting ATP synthase complex"/>
    <property type="evidence" value="ECO:0007669"/>
    <property type="project" value="UniProtKB-KW"/>
</dbReference>
<dbReference type="NCBIfam" id="TIGR01131">
    <property type="entry name" value="ATP_synt_6_or_A"/>
    <property type="match status" value="1"/>
</dbReference>
<feature type="transmembrane region" description="Helical" evidence="13">
    <location>
        <begin position="638"/>
        <end position="655"/>
    </location>
</feature>
<dbReference type="CDD" id="cd00310">
    <property type="entry name" value="ATP-synt_Fo_a_6"/>
    <property type="match status" value="1"/>
</dbReference>
<proteinExistence type="inferred from homology"/>
<feature type="transmembrane region" description="Helical" evidence="13">
    <location>
        <begin position="611"/>
        <end position="632"/>
    </location>
</feature>
<dbReference type="HAMAP" id="MF_01393">
    <property type="entry name" value="ATP_synth_a_bact"/>
    <property type="match status" value="1"/>
</dbReference>
<dbReference type="EMBL" id="OD005898">
    <property type="protein sequence ID" value="CAD7412262.1"/>
    <property type="molecule type" value="Genomic_DNA"/>
</dbReference>
<comment type="similarity">
    <text evidence="2">Belongs to the ATPase A chain family.</text>
</comment>
<evidence type="ECO:0000256" key="3">
    <source>
        <dbReference type="ARBA" id="ARBA00022448"/>
    </source>
</evidence>